<reference evidence="6" key="2">
    <citation type="submission" date="2020-09" db="EMBL/GenBank/DDBJ databases">
        <authorList>
            <person name="Sun Q."/>
            <person name="Zhou Y."/>
        </authorList>
    </citation>
    <scope>NUCLEOTIDE SEQUENCE</scope>
    <source>
        <strain evidence="6">CGMCC 1.12698</strain>
    </source>
</reference>
<dbReference type="NCBIfam" id="NF045467">
    <property type="entry name" value="Opp4A"/>
    <property type="match status" value="1"/>
</dbReference>
<dbReference type="PROSITE" id="PS51257">
    <property type="entry name" value="PROKAR_LIPOPROTEIN"/>
    <property type="match status" value="1"/>
</dbReference>
<feature type="domain" description="Solute-binding protein family 5" evidence="5">
    <location>
        <begin position="114"/>
        <end position="503"/>
    </location>
</feature>
<organism evidence="6 7">
    <name type="scientific">Priestia taiwanensis</name>
    <dbReference type="NCBI Taxonomy" id="1347902"/>
    <lineage>
        <taxon>Bacteria</taxon>
        <taxon>Bacillati</taxon>
        <taxon>Bacillota</taxon>
        <taxon>Bacilli</taxon>
        <taxon>Bacillales</taxon>
        <taxon>Bacillaceae</taxon>
        <taxon>Priestia</taxon>
    </lineage>
</organism>
<dbReference type="PANTHER" id="PTHR30290">
    <property type="entry name" value="PERIPLASMIC BINDING COMPONENT OF ABC TRANSPORTER"/>
    <property type="match status" value="1"/>
</dbReference>
<dbReference type="Gene3D" id="3.90.76.10">
    <property type="entry name" value="Dipeptide-binding Protein, Domain 1"/>
    <property type="match status" value="1"/>
</dbReference>
<evidence type="ECO:0000256" key="1">
    <source>
        <dbReference type="ARBA" id="ARBA00005695"/>
    </source>
</evidence>
<evidence type="ECO:0000256" key="4">
    <source>
        <dbReference type="SAM" id="MobiDB-lite"/>
    </source>
</evidence>
<proteinExistence type="inferred from homology"/>
<dbReference type="GO" id="GO:0043190">
    <property type="term" value="C:ATP-binding cassette (ABC) transporter complex"/>
    <property type="evidence" value="ECO:0007669"/>
    <property type="project" value="InterPro"/>
</dbReference>
<sequence>MELKKISKVLSAVAISTLLLSACGGGGETKPASKPAEGGDKAQEQGSAPFPSVVKNDKEAVKDGKLTYGIVSGGPLEGIFHPNFYGISTDAEAMDWFYPGLLSADDNFQYTNDGAAEYEISQDRKTITLKIKDKVKWHDGKDVTADDLLYSYEVIAHPDYKGVRFAGINRKIVGIEKYHKGETDKIEGIKITDPKTISITFTEPDPGIVSGIWDYPMHREYFKGVSIDKMAESKQVREKPIGFGPFKVEKIVPGEALSLVRVDDYFLGTPQLKQVELKVIAPAVAAASLKNGEVDIAMLTEDQYEQSKESKNLQLIGRSALSYNYIGFKLGKYDTAKKTSVMDPNAKMADKNLRQAMAYAIDKKSIAEKLYKGLRIPATSVIPPAGKPYHDKTLKGYEFDVEKAKKLLDDAGYKDTTGDNIREKDGKEFKITFAARNNNALAEAYAKFLLQSWEKVGLKVEFLDGKLHESSKFYDMVEADNPAIDVFAAGWNTGSDPDPSGIWAKEVGFNFPRWVNAKNDELLTKGTSPEAADTKFRIDVYNEWQKLIHDEAPLVPIDYRYDIYGVNTRVKNFDKTYGTKVGYHDIAVTEKEPVK</sequence>
<dbReference type="RefSeq" id="WP_188386777.1">
    <property type="nucleotide sequence ID" value="NZ_BMFK01000001.1"/>
</dbReference>
<dbReference type="CDD" id="cd08510">
    <property type="entry name" value="PBP2_Lactococcal_OppA_like"/>
    <property type="match status" value="1"/>
</dbReference>
<dbReference type="InterPro" id="IPR000914">
    <property type="entry name" value="SBP_5_dom"/>
</dbReference>
<keyword evidence="2" id="KW-0813">Transport</keyword>
<gene>
    <name evidence="6" type="primary">oppA</name>
    <name evidence="6" type="ORF">GCM10007140_04010</name>
</gene>
<evidence type="ECO:0000259" key="5">
    <source>
        <dbReference type="Pfam" id="PF00496"/>
    </source>
</evidence>
<dbReference type="GO" id="GO:1904680">
    <property type="term" value="F:peptide transmembrane transporter activity"/>
    <property type="evidence" value="ECO:0007669"/>
    <property type="project" value="TreeGrafter"/>
</dbReference>
<reference evidence="6" key="1">
    <citation type="journal article" date="2014" name="Int. J. Syst. Evol. Microbiol.">
        <title>Complete genome sequence of Corynebacterium casei LMG S-19264T (=DSM 44701T), isolated from a smear-ripened cheese.</title>
        <authorList>
            <consortium name="US DOE Joint Genome Institute (JGI-PGF)"/>
            <person name="Walter F."/>
            <person name="Albersmeier A."/>
            <person name="Kalinowski J."/>
            <person name="Ruckert C."/>
        </authorList>
    </citation>
    <scope>NUCLEOTIDE SEQUENCE</scope>
    <source>
        <strain evidence="6">CGMCC 1.12698</strain>
    </source>
</reference>
<dbReference type="Pfam" id="PF00496">
    <property type="entry name" value="SBP_bac_5"/>
    <property type="match status" value="1"/>
</dbReference>
<accession>A0A917AJP5</accession>
<name>A0A917AJP5_9BACI</name>
<feature type="region of interest" description="Disordered" evidence="4">
    <location>
        <begin position="25"/>
        <end position="51"/>
    </location>
</feature>
<evidence type="ECO:0000256" key="3">
    <source>
        <dbReference type="ARBA" id="ARBA00022729"/>
    </source>
</evidence>
<keyword evidence="3" id="KW-0732">Signal</keyword>
<dbReference type="SUPFAM" id="SSF53850">
    <property type="entry name" value="Periplasmic binding protein-like II"/>
    <property type="match status" value="1"/>
</dbReference>
<dbReference type="InterPro" id="IPR039424">
    <property type="entry name" value="SBP_5"/>
</dbReference>
<protein>
    <submittedName>
        <fullName evidence="6">ABC transporter substrate-binding protein</fullName>
    </submittedName>
</protein>
<dbReference type="Proteomes" id="UP000605259">
    <property type="component" value="Unassembled WGS sequence"/>
</dbReference>
<comment type="similarity">
    <text evidence="1">Belongs to the bacterial solute-binding protein 5 family.</text>
</comment>
<dbReference type="AlphaFoldDB" id="A0A917AJP5"/>
<dbReference type="Gene3D" id="3.10.105.10">
    <property type="entry name" value="Dipeptide-binding Protein, Domain 3"/>
    <property type="match status" value="1"/>
</dbReference>
<evidence type="ECO:0000313" key="6">
    <source>
        <dbReference type="EMBL" id="GGE56896.1"/>
    </source>
</evidence>
<dbReference type="InterPro" id="IPR030678">
    <property type="entry name" value="Peptide/Ni-bd"/>
</dbReference>
<dbReference type="InterPro" id="IPR050034">
    <property type="entry name" value="Opp4A"/>
</dbReference>
<dbReference type="EMBL" id="BMFK01000001">
    <property type="protein sequence ID" value="GGE56896.1"/>
    <property type="molecule type" value="Genomic_DNA"/>
</dbReference>
<keyword evidence="7" id="KW-1185">Reference proteome</keyword>
<dbReference type="PIRSF" id="PIRSF002741">
    <property type="entry name" value="MppA"/>
    <property type="match status" value="1"/>
</dbReference>
<dbReference type="GO" id="GO:0042597">
    <property type="term" value="C:periplasmic space"/>
    <property type="evidence" value="ECO:0007669"/>
    <property type="project" value="UniProtKB-ARBA"/>
</dbReference>
<evidence type="ECO:0000256" key="2">
    <source>
        <dbReference type="ARBA" id="ARBA00022448"/>
    </source>
</evidence>
<dbReference type="GO" id="GO:0015833">
    <property type="term" value="P:peptide transport"/>
    <property type="evidence" value="ECO:0007669"/>
    <property type="project" value="TreeGrafter"/>
</dbReference>
<comment type="caution">
    <text evidence="6">The sequence shown here is derived from an EMBL/GenBank/DDBJ whole genome shotgun (WGS) entry which is preliminary data.</text>
</comment>
<dbReference type="PANTHER" id="PTHR30290:SF9">
    <property type="entry name" value="OLIGOPEPTIDE-BINDING PROTEIN APPA"/>
    <property type="match status" value="1"/>
</dbReference>
<dbReference type="Gene3D" id="3.40.190.10">
    <property type="entry name" value="Periplasmic binding protein-like II"/>
    <property type="match status" value="1"/>
</dbReference>
<evidence type="ECO:0000313" key="7">
    <source>
        <dbReference type="Proteomes" id="UP000605259"/>
    </source>
</evidence>